<protein>
    <submittedName>
        <fullName evidence="3">Uncharacterized protein</fullName>
    </submittedName>
</protein>
<dbReference type="AlphaFoldDB" id="A0ABD5TCE2"/>
<keyword evidence="2" id="KW-0812">Transmembrane</keyword>
<dbReference type="EMBL" id="JBHSWX010000012">
    <property type="protein sequence ID" value="MFC6785186.1"/>
    <property type="molecule type" value="Genomic_DNA"/>
</dbReference>
<comment type="caution">
    <text evidence="3">The sequence shown here is derived from an EMBL/GenBank/DDBJ whole genome shotgun (WGS) entry which is preliminary data.</text>
</comment>
<reference evidence="8" key="2">
    <citation type="journal article" date="2019" name="Int. J. Syst. Evol. Microbiol.">
        <title>The Global Catalogue of Microorganisms (GCM) 10K type strain sequencing project: providing services to taxonomists for standard genome sequencing and annotation.</title>
        <authorList>
            <consortium name="The Broad Institute Genomics Platform"/>
            <consortium name="The Broad Institute Genome Sequencing Center for Infectious Disease"/>
            <person name="Wu L."/>
            <person name="Ma J."/>
        </authorList>
    </citation>
    <scope>NUCLEOTIDE SEQUENCE [LARGE SCALE GENOMIC DNA]</scope>
    <source>
        <strain evidence="8">SYNS20</strain>
    </source>
</reference>
<keyword evidence="2" id="KW-0472">Membrane</keyword>
<keyword evidence="8" id="KW-1185">Reference proteome</keyword>
<evidence type="ECO:0000313" key="6">
    <source>
        <dbReference type="EMBL" id="MFC6787938.1"/>
    </source>
</evidence>
<sequence length="89" mass="9895">MDLLASYAVQVSAGITATSALGILYEAHRMRGAVERNSERGAANKTRSIGNRRWLQRFGARLVGNEKYQPPHRFDPDEEPRPDGGRQDG</sequence>
<feature type="compositionally biased region" description="Basic and acidic residues" evidence="1">
    <location>
        <begin position="72"/>
        <end position="89"/>
    </location>
</feature>
<dbReference type="EMBL" id="JBHSWX010000012">
    <property type="protein sequence ID" value="MFC6787976.1"/>
    <property type="molecule type" value="Genomic_DNA"/>
</dbReference>
<organism evidence="3 8">
    <name type="scientific">Halobaculum halobium</name>
    <dbReference type="NCBI Taxonomy" id="3032281"/>
    <lineage>
        <taxon>Archaea</taxon>
        <taxon>Methanobacteriati</taxon>
        <taxon>Methanobacteriota</taxon>
        <taxon>Stenosarchaea group</taxon>
        <taxon>Halobacteria</taxon>
        <taxon>Halobacteriales</taxon>
        <taxon>Haloferacaceae</taxon>
        <taxon>Halobaculum</taxon>
    </lineage>
</organism>
<reference evidence="3" key="3">
    <citation type="submission" date="2024-09" db="EMBL/GenBank/DDBJ databases">
        <authorList>
            <person name="Sun Q."/>
        </authorList>
    </citation>
    <scope>NUCLEOTIDE SEQUENCE</scope>
    <source>
        <strain evidence="3">NBRC 112888</strain>
    </source>
</reference>
<accession>A0ABD5TCE2</accession>
<evidence type="ECO:0000313" key="3">
    <source>
        <dbReference type="EMBL" id="MFC6785090.1"/>
    </source>
</evidence>
<evidence type="ECO:0000313" key="4">
    <source>
        <dbReference type="EMBL" id="MFC6785186.1"/>
    </source>
</evidence>
<evidence type="ECO:0000256" key="2">
    <source>
        <dbReference type="SAM" id="Phobius"/>
    </source>
</evidence>
<proteinExistence type="predicted"/>
<evidence type="ECO:0000313" key="7">
    <source>
        <dbReference type="EMBL" id="MFC6787976.1"/>
    </source>
</evidence>
<feature type="transmembrane region" description="Helical" evidence="2">
    <location>
        <begin position="6"/>
        <end position="25"/>
    </location>
</feature>
<dbReference type="Proteomes" id="UP001596443">
    <property type="component" value="Unassembled WGS sequence"/>
</dbReference>
<dbReference type="EMBL" id="JBHSWX010000011">
    <property type="protein sequence ID" value="MFC6785090.1"/>
    <property type="molecule type" value="Genomic_DNA"/>
</dbReference>
<dbReference type="EMBL" id="JBHSWX010000012">
    <property type="protein sequence ID" value="MFC6787938.1"/>
    <property type="molecule type" value="Genomic_DNA"/>
</dbReference>
<dbReference type="RefSeq" id="WP_390241075.1">
    <property type="nucleotide sequence ID" value="NZ_JBHSXB010000001.1"/>
</dbReference>
<evidence type="ECO:0000313" key="8">
    <source>
        <dbReference type="Proteomes" id="UP001596443"/>
    </source>
</evidence>
<reference evidence="3" key="1">
    <citation type="journal article" date="2014" name="Int. J. Syst. Evol. Microbiol.">
        <title>Complete genome sequence of Corynebacterium casei LMG S-19264T (=DSM 44701T), isolated from a smear-ripened cheese.</title>
        <authorList>
            <consortium name="US DOE Joint Genome Institute (JGI-PGF)"/>
            <person name="Walter F."/>
            <person name="Albersmeier A."/>
            <person name="Kalinowski J."/>
            <person name="Ruckert C."/>
        </authorList>
    </citation>
    <scope>NUCLEOTIDE SEQUENCE [LARGE SCALE GENOMIC DNA]</scope>
    <source>
        <strain evidence="3">NBRC 112888</strain>
    </source>
</reference>
<name>A0ABD5TCE2_9EURY</name>
<keyword evidence="2" id="KW-1133">Transmembrane helix</keyword>
<evidence type="ECO:0000313" key="5">
    <source>
        <dbReference type="EMBL" id="MFC6787897.1"/>
    </source>
</evidence>
<gene>
    <name evidence="3" type="ORF">ACFQFD_03565</name>
    <name evidence="4" type="ORF">ACFQFD_04105</name>
    <name evidence="5" type="ORF">ACFQFD_18405</name>
    <name evidence="6" type="ORF">ACFQFD_18610</name>
    <name evidence="7" type="ORF">ACFQFD_18800</name>
</gene>
<feature type="region of interest" description="Disordered" evidence="1">
    <location>
        <begin position="61"/>
        <end position="89"/>
    </location>
</feature>
<dbReference type="EMBL" id="JBHSWX010000012">
    <property type="protein sequence ID" value="MFC6787897.1"/>
    <property type="molecule type" value="Genomic_DNA"/>
</dbReference>
<evidence type="ECO:0000256" key="1">
    <source>
        <dbReference type="SAM" id="MobiDB-lite"/>
    </source>
</evidence>